<dbReference type="AlphaFoldDB" id="A0A2W5DAL9"/>
<feature type="transmembrane region" description="Helical" evidence="1">
    <location>
        <begin position="201"/>
        <end position="221"/>
    </location>
</feature>
<feature type="transmembrane region" description="Helical" evidence="1">
    <location>
        <begin position="329"/>
        <end position="350"/>
    </location>
</feature>
<feature type="transmembrane region" description="Helical" evidence="1">
    <location>
        <begin position="121"/>
        <end position="140"/>
    </location>
</feature>
<feature type="transmembrane region" description="Helical" evidence="1">
    <location>
        <begin position="233"/>
        <end position="252"/>
    </location>
</feature>
<feature type="transmembrane region" description="Helical" evidence="1">
    <location>
        <begin position="70"/>
        <end position="89"/>
    </location>
</feature>
<proteinExistence type="predicted"/>
<keyword evidence="1" id="KW-1133">Transmembrane helix</keyword>
<feature type="transmembrane region" description="Helical" evidence="1">
    <location>
        <begin position="298"/>
        <end position="317"/>
    </location>
</feature>
<sequence length="369" mass="38805">MTARLVFPLVVVASLVAGIAGGLVRAGLVPPLDTASWLTPAIAAHAFLMICTFMGTVIGIERAVAVRHRLAFAGPLASGVAGPLLLAGWSTASSWLVVIASVAFVAVNTVVVRRQMAAHTVLLLVAALAWSAGSVLHALAAPAEAVVPWWFSFLVLTIAAERLEMTRLMRRRRGSAIALYLVFTLMLAGCALSGWQPRAGGVTYGLSLALLAGWLTSFDIARRTVHASGLSRYMAICLLLGYFWLFVAGAAWTATSLGRPWRDAALHALGLGFVFSMMLGHAPVILPAIARVKILFGGYYYLPLALLHGSLALRLAGGRFDSYSLTLGAAGNALAIAAFAATVAGSAVAWRASHSSSRSRHHGDIAENR</sequence>
<evidence type="ECO:0000313" key="2">
    <source>
        <dbReference type="EMBL" id="PZP28881.1"/>
    </source>
</evidence>
<keyword evidence="1" id="KW-0812">Transmembrane</keyword>
<comment type="caution">
    <text evidence="2">The sequence shown here is derived from an EMBL/GenBank/DDBJ whole genome shotgun (WGS) entry which is preliminary data.</text>
</comment>
<accession>A0A2W5DAL9</accession>
<keyword evidence="1" id="KW-0472">Membrane</keyword>
<dbReference type="EMBL" id="QFOD01000020">
    <property type="protein sequence ID" value="PZP28881.1"/>
    <property type="molecule type" value="Genomic_DNA"/>
</dbReference>
<reference evidence="2 3" key="1">
    <citation type="submission" date="2017-08" db="EMBL/GenBank/DDBJ databases">
        <title>Infants hospitalized years apart are colonized by the same room-sourced microbial strains.</title>
        <authorList>
            <person name="Brooks B."/>
            <person name="Olm M.R."/>
            <person name="Firek B.A."/>
            <person name="Baker R."/>
            <person name="Thomas B.C."/>
            <person name="Morowitz M.J."/>
            <person name="Banfield J.F."/>
        </authorList>
    </citation>
    <scope>NUCLEOTIDE SEQUENCE [LARGE SCALE GENOMIC DNA]</scope>
    <source>
        <strain evidence="2">S2_012_000_R2_81</strain>
    </source>
</reference>
<organism evidence="2 3">
    <name type="scientific">Roseateles depolymerans</name>
    <dbReference type="NCBI Taxonomy" id="76731"/>
    <lineage>
        <taxon>Bacteria</taxon>
        <taxon>Pseudomonadati</taxon>
        <taxon>Pseudomonadota</taxon>
        <taxon>Betaproteobacteria</taxon>
        <taxon>Burkholderiales</taxon>
        <taxon>Sphaerotilaceae</taxon>
        <taxon>Roseateles</taxon>
    </lineage>
</organism>
<feature type="transmembrane region" description="Helical" evidence="1">
    <location>
        <begin position="264"/>
        <end position="286"/>
    </location>
</feature>
<dbReference type="Proteomes" id="UP000249633">
    <property type="component" value="Unassembled WGS sequence"/>
</dbReference>
<gene>
    <name evidence="2" type="ORF">DI603_18120</name>
</gene>
<protein>
    <submittedName>
        <fullName evidence="2">Uncharacterized protein</fullName>
    </submittedName>
</protein>
<feature type="transmembrane region" description="Helical" evidence="1">
    <location>
        <begin position="175"/>
        <end position="195"/>
    </location>
</feature>
<evidence type="ECO:0000313" key="3">
    <source>
        <dbReference type="Proteomes" id="UP000249633"/>
    </source>
</evidence>
<evidence type="ECO:0000256" key="1">
    <source>
        <dbReference type="SAM" id="Phobius"/>
    </source>
</evidence>
<feature type="transmembrane region" description="Helical" evidence="1">
    <location>
        <begin position="146"/>
        <end position="163"/>
    </location>
</feature>
<name>A0A2W5DAL9_9BURK</name>
<feature type="transmembrane region" description="Helical" evidence="1">
    <location>
        <begin position="36"/>
        <end position="58"/>
    </location>
</feature>
<feature type="transmembrane region" description="Helical" evidence="1">
    <location>
        <begin position="95"/>
        <end position="112"/>
    </location>
</feature>